<dbReference type="InterPro" id="IPR036388">
    <property type="entry name" value="WH-like_DNA-bd_sf"/>
</dbReference>
<comment type="caution">
    <text evidence="2">The sequence shown here is derived from an EMBL/GenBank/DDBJ whole genome shotgun (WGS) entry which is preliminary data.</text>
</comment>
<reference evidence="2 3" key="1">
    <citation type="submission" date="2021-10" db="EMBL/GenBank/DDBJ databases">
        <title>Streptomyces gossypii sp. nov., isolated from soil collected from cotton field.</title>
        <authorList>
            <person name="Ge X."/>
            <person name="Chen X."/>
            <person name="Liu W."/>
        </authorList>
    </citation>
    <scope>NUCLEOTIDE SEQUENCE [LARGE SCALE GENOMIC DNA]</scope>
    <source>
        <strain evidence="2 3">N2-109</strain>
    </source>
</reference>
<dbReference type="InterPro" id="IPR036390">
    <property type="entry name" value="WH_DNA-bd_sf"/>
</dbReference>
<sequence length="193" mass="21433">MLALAVLGFLAERPLHAYELRRRISDLMGHTRPVSDGALYPALNRLREAGHLERHPEPGAGAPTRQVLRLTGHGRAELLRRLREPKQGEISNSASFFTLLAFLSQLPDRAEQAALLQRRLDFLDEPASFFRRAGAGTGAGTSGELVRIKDESDRYRRGMLIMAREAHRAERDWIAQTLAELRGPTGGTAEHPA</sequence>
<dbReference type="InterPro" id="IPR005149">
    <property type="entry name" value="Tscrpt_reg_PadR_N"/>
</dbReference>
<dbReference type="SUPFAM" id="SSF46785">
    <property type="entry name" value="Winged helix' DNA-binding domain"/>
    <property type="match status" value="1"/>
</dbReference>
<dbReference type="EMBL" id="JAJAGO010000002">
    <property type="protein sequence ID" value="MCT2589000.1"/>
    <property type="molecule type" value="Genomic_DNA"/>
</dbReference>
<dbReference type="Gene3D" id="1.10.10.10">
    <property type="entry name" value="Winged helix-like DNA-binding domain superfamily/Winged helix DNA-binding domain"/>
    <property type="match status" value="1"/>
</dbReference>
<evidence type="ECO:0000313" key="3">
    <source>
        <dbReference type="Proteomes" id="UP001156389"/>
    </source>
</evidence>
<dbReference type="InterPro" id="IPR052509">
    <property type="entry name" value="Metal_resp_DNA-bind_regulator"/>
</dbReference>
<proteinExistence type="predicted"/>
<keyword evidence="3" id="KW-1185">Reference proteome</keyword>
<accession>A0ABT2JNQ0</accession>
<dbReference type="RefSeq" id="WP_260215986.1">
    <property type="nucleotide sequence ID" value="NZ_JAJAGO010000002.1"/>
</dbReference>
<gene>
    <name evidence="2" type="ORF">LHJ74_03460</name>
</gene>
<feature type="domain" description="Transcription regulator PadR N-terminal" evidence="1">
    <location>
        <begin position="6"/>
        <end position="78"/>
    </location>
</feature>
<dbReference type="Pfam" id="PF03551">
    <property type="entry name" value="PadR"/>
    <property type="match status" value="1"/>
</dbReference>
<name>A0ABT2JNQ0_9ACTN</name>
<dbReference type="Proteomes" id="UP001156389">
    <property type="component" value="Unassembled WGS sequence"/>
</dbReference>
<dbReference type="PANTHER" id="PTHR33169:SF26">
    <property type="entry name" value="CONSERVED PROTEIN"/>
    <property type="match status" value="1"/>
</dbReference>
<evidence type="ECO:0000313" key="2">
    <source>
        <dbReference type="EMBL" id="MCT2589000.1"/>
    </source>
</evidence>
<protein>
    <submittedName>
        <fullName evidence="2">PadR family transcriptional regulator</fullName>
    </submittedName>
</protein>
<dbReference type="PANTHER" id="PTHR33169">
    <property type="entry name" value="PADR-FAMILY TRANSCRIPTIONAL REGULATOR"/>
    <property type="match status" value="1"/>
</dbReference>
<evidence type="ECO:0000259" key="1">
    <source>
        <dbReference type="Pfam" id="PF03551"/>
    </source>
</evidence>
<organism evidence="2 3">
    <name type="scientific">Streptomyces gossypii</name>
    <dbReference type="NCBI Taxonomy" id="2883101"/>
    <lineage>
        <taxon>Bacteria</taxon>
        <taxon>Bacillati</taxon>
        <taxon>Actinomycetota</taxon>
        <taxon>Actinomycetes</taxon>
        <taxon>Kitasatosporales</taxon>
        <taxon>Streptomycetaceae</taxon>
        <taxon>Streptomyces</taxon>
    </lineage>
</organism>